<dbReference type="Gene3D" id="3.40.50.2300">
    <property type="match status" value="1"/>
</dbReference>
<dbReference type="OrthoDB" id="9788090at2"/>
<dbReference type="GO" id="GO:0000160">
    <property type="term" value="P:phosphorelay signal transduction system"/>
    <property type="evidence" value="ECO:0007669"/>
    <property type="project" value="UniProtKB-KW"/>
</dbReference>
<dbReference type="Proteomes" id="UP000427769">
    <property type="component" value="Chromosome"/>
</dbReference>
<dbReference type="PROSITE" id="PS50110">
    <property type="entry name" value="RESPONSE_REGULATORY"/>
    <property type="match status" value="1"/>
</dbReference>
<evidence type="ECO:0000313" key="7">
    <source>
        <dbReference type="EMBL" id="BBO79116.1"/>
    </source>
</evidence>
<dbReference type="SUPFAM" id="SSF52172">
    <property type="entry name" value="CheY-like"/>
    <property type="match status" value="1"/>
</dbReference>
<dbReference type="PANTHER" id="PTHR44591">
    <property type="entry name" value="STRESS RESPONSE REGULATOR PROTEIN 1"/>
    <property type="match status" value="1"/>
</dbReference>
<organism evidence="7 8">
    <name type="scientific">Desulfosarcina widdelii</name>
    <dbReference type="NCBI Taxonomy" id="947919"/>
    <lineage>
        <taxon>Bacteria</taxon>
        <taxon>Pseudomonadati</taxon>
        <taxon>Thermodesulfobacteriota</taxon>
        <taxon>Desulfobacteria</taxon>
        <taxon>Desulfobacterales</taxon>
        <taxon>Desulfosarcinaceae</taxon>
        <taxon>Desulfosarcina</taxon>
    </lineage>
</organism>
<dbReference type="InterPro" id="IPR001789">
    <property type="entry name" value="Sig_transdc_resp-reg_receiver"/>
</dbReference>
<name>A0A5K7ZB95_9BACT</name>
<evidence type="ECO:0000256" key="3">
    <source>
        <dbReference type="ARBA" id="ARBA00023015"/>
    </source>
</evidence>
<sequence length="148" mass="16867">MEKMKMMLVDDEERFLSTTRKLLEKKDYDVLTATSGADALELLRTNRVHVVILDVKMPGMDGVATLREIKRRFPMVEVIMLTGHATVDSAVEGMKSGAVDYLMKPADLEEIVAKATDAFKRRADIEDRIRVARMRNLMKSPREIIERA</sequence>
<feature type="domain" description="Response regulatory" evidence="6">
    <location>
        <begin position="5"/>
        <end position="119"/>
    </location>
</feature>
<keyword evidence="2" id="KW-0902">Two-component regulatory system</keyword>
<dbReference type="KEGG" id="dwd:DSCW_65330"/>
<dbReference type="AlphaFoldDB" id="A0A5K7ZB95"/>
<evidence type="ECO:0000256" key="5">
    <source>
        <dbReference type="PROSITE-ProRule" id="PRU00169"/>
    </source>
</evidence>
<dbReference type="SMART" id="SM00448">
    <property type="entry name" value="REC"/>
    <property type="match status" value="1"/>
</dbReference>
<proteinExistence type="predicted"/>
<reference evidence="7 8" key="1">
    <citation type="submission" date="2019-11" db="EMBL/GenBank/DDBJ databases">
        <title>Comparative genomics of hydrocarbon-degrading Desulfosarcina strains.</title>
        <authorList>
            <person name="Watanabe M."/>
            <person name="Kojima H."/>
            <person name="Fukui M."/>
        </authorList>
    </citation>
    <scope>NUCLEOTIDE SEQUENCE [LARGE SCALE GENOMIC DNA]</scope>
    <source>
        <strain evidence="7 8">PP31</strain>
    </source>
</reference>
<dbReference type="InterPro" id="IPR011006">
    <property type="entry name" value="CheY-like_superfamily"/>
</dbReference>
<dbReference type="PANTHER" id="PTHR44591:SF3">
    <property type="entry name" value="RESPONSE REGULATORY DOMAIN-CONTAINING PROTEIN"/>
    <property type="match status" value="1"/>
</dbReference>
<dbReference type="InterPro" id="IPR050595">
    <property type="entry name" value="Bact_response_regulator"/>
</dbReference>
<dbReference type="Pfam" id="PF00072">
    <property type="entry name" value="Response_reg"/>
    <property type="match status" value="1"/>
</dbReference>
<keyword evidence="8" id="KW-1185">Reference proteome</keyword>
<keyword evidence="4" id="KW-0804">Transcription</keyword>
<dbReference type="FunFam" id="3.40.50.2300:FF:000018">
    <property type="entry name" value="DNA-binding transcriptional regulator NtrC"/>
    <property type="match status" value="1"/>
</dbReference>
<evidence type="ECO:0000256" key="1">
    <source>
        <dbReference type="ARBA" id="ARBA00022553"/>
    </source>
</evidence>
<keyword evidence="3" id="KW-0805">Transcription regulation</keyword>
<feature type="modified residue" description="4-aspartylphosphate" evidence="5">
    <location>
        <position position="54"/>
    </location>
</feature>
<protein>
    <submittedName>
        <fullName evidence="7">Response regulator</fullName>
    </submittedName>
</protein>
<accession>A0A5K7ZB95</accession>
<evidence type="ECO:0000256" key="2">
    <source>
        <dbReference type="ARBA" id="ARBA00023012"/>
    </source>
</evidence>
<evidence type="ECO:0000313" key="8">
    <source>
        <dbReference type="Proteomes" id="UP000427769"/>
    </source>
</evidence>
<keyword evidence="1 5" id="KW-0597">Phosphoprotein</keyword>
<dbReference type="RefSeq" id="WP_155307679.1">
    <property type="nucleotide sequence ID" value="NZ_AP021875.1"/>
</dbReference>
<evidence type="ECO:0000259" key="6">
    <source>
        <dbReference type="PROSITE" id="PS50110"/>
    </source>
</evidence>
<evidence type="ECO:0000256" key="4">
    <source>
        <dbReference type="ARBA" id="ARBA00023163"/>
    </source>
</evidence>
<gene>
    <name evidence="7" type="ORF">DSCW_65330</name>
</gene>
<dbReference type="EMBL" id="AP021875">
    <property type="protein sequence ID" value="BBO79116.1"/>
    <property type="molecule type" value="Genomic_DNA"/>
</dbReference>